<accession>A0ABQ5CRV6</accession>
<organism evidence="1 2">
    <name type="scientific">Tanacetum coccineum</name>
    <dbReference type="NCBI Taxonomy" id="301880"/>
    <lineage>
        <taxon>Eukaryota</taxon>
        <taxon>Viridiplantae</taxon>
        <taxon>Streptophyta</taxon>
        <taxon>Embryophyta</taxon>
        <taxon>Tracheophyta</taxon>
        <taxon>Spermatophyta</taxon>
        <taxon>Magnoliopsida</taxon>
        <taxon>eudicotyledons</taxon>
        <taxon>Gunneridae</taxon>
        <taxon>Pentapetalae</taxon>
        <taxon>asterids</taxon>
        <taxon>campanulids</taxon>
        <taxon>Asterales</taxon>
        <taxon>Asteraceae</taxon>
        <taxon>Asteroideae</taxon>
        <taxon>Anthemideae</taxon>
        <taxon>Anthemidinae</taxon>
        <taxon>Tanacetum</taxon>
    </lineage>
</organism>
<reference evidence="1" key="2">
    <citation type="submission" date="2022-01" db="EMBL/GenBank/DDBJ databases">
        <authorList>
            <person name="Yamashiro T."/>
            <person name="Shiraishi A."/>
            <person name="Satake H."/>
            <person name="Nakayama K."/>
        </authorList>
    </citation>
    <scope>NUCLEOTIDE SEQUENCE</scope>
</reference>
<reference evidence="1" key="1">
    <citation type="journal article" date="2022" name="Int. J. Mol. Sci.">
        <title>Draft Genome of Tanacetum Coccineum: Genomic Comparison of Closely Related Tanacetum-Family Plants.</title>
        <authorList>
            <person name="Yamashiro T."/>
            <person name="Shiraishi A."/>
            <person name="Nakayama K."/>
            <person name="Satake H."/>
        </authorList>
    </citation>
    <scope>NUCLEOTIDE SEQUENCE</scope>
</reference>
<dbReference type="Proteomes" id="UP001151760">
    <property type="component" value="Unassembled WGS sequence"/>
</dbReference>
<protein>
    <submittedName>
        <fullName evidence="1">Uncharacterized protein</fullName>
    </submittedName>
</protein>
<dbReference type="EMBL" id="BQNB010014525">
    <property type="protein sequence ID" value="GJT29217.1"/>
    <property type="molecule type" value="Genomic_DNA"/>
</dbReference>
<evidence type="ECO:0000313" key="2">
    <source>
        <dbReference type="Proteomes" id="UP001151760"/>
    </source>
</evidence>
<keyword evidence="2" id="KW-1185">Reference proteome</keyword>
<name>A0ABQ5CRV6_9ASTR</name>
<evidence type="ECO:0000313" key="1">
    <source>
        <dbReference type="EMBL" id="GJT29217.1"/>
    </source>
</evidence>
<gene>
    <name evidence="1" type="ORF">Tco_0909492</name>
</gene>
<sequence length="86" mass="10172">MMLIVPEEGMDIEALQIKYPIIDWEVHSEDNMMEDLDKLWSLVKERFNSPRLIDDKEKELWLNLRGYLNQMTLILSGSCKDICTIL</sequence>
<comment type="caution">
    <text evidence="1">The sequence shown here is derived from an EMBL/GenBank/DDBJ whole genome shotgun (WGS) entry which is preliminary data.</text>
</comment>
<proteinExistence type="predicted"/>